<dbReference type="EMBL" id="PQVG01000003">
    <property type="protein sequence ID" value="POY40356.1"/>
    <property type="molecule type" value="Genomic_DNA"/>
</dbReference>
<sequence>MSCSKNSYESLSSNNSAFAKKVLADPLFENLDKASYEVKINALKYGGEKIDQNLAAILTEDIKNNKITSQEELVKRKEAIGYKDYDLRSKTRMEYAMAYLALMKKYPELAQNKTAFSEFLAKNSKHQISFETSRKLLAENKNSRMYVEK</sequence>
<keyword evidence="2" id="KW-1185">Reference proteome</keyword>
<name>A0A2S5ACX3_9FLAO</name>
<evidence type="ECO:0000313" key="1">
    <source>
        <dbReference type="EMBL" id="POY40356.1"/>
    </source>
</evidence>
<dbReference type="AlphaFoldDB" id="A0A2S5ACX3"/>
<gene>
    <name evidence="1" type="ORF">C3L50_06835</name>
</gene>
<accession>A0A2S5ACX3</accession>
<protein>
    <submittedName>
        <fullName evidence="1">Uncharacterized protein</fullName>
    </submittedName>
</protein>
<proteinExistence type="predicted"/>
<dbReference type="Proteomes" id="UP000237310">
    <property type="component" value="Unassembled WGS sequence"/>
</dbReference>
<evidence type="ECO:0000313" key="2">
    <source>
        <dbReference type="Proteomes" id="UP000237310"/>
    </source>
</evidence>
<comment type="caution">
    <text evidence="1">The sequence shown here is derived from an EMBL/GenBank/DDBJ whole genome shotgun (WGS) entry which is preliminary data.</text>
</comment>
<reference evidence="1 2" key="1">
    <citation type="submission" date="2018-01" db="EMBL/GenBank/DDBJ databases">
        <authorList>
            <person name="Gaut B.S."/>
            <person name="Morton B.R."/>
            <person name="Clegg M.T."/>
            <person name="Duvall M.R."/>
        </authorList>
    </citation>
    <scope>NUCLEOTIDE SEQUENCE [LARGE SCALE GENOMIC DNA]</scope>
    <source>
        <strain evidence="1 2">HR-AY</strain>
    </source>
</reference>
<organism evidence="1 2">
    <name type="scientific">Flavobacterium alvei</name>
    <dbReference type="NCBI Taxonomy" id="2080416"/>
    <lineage>
        <taxon>Bacteria</taxon>
        <taxon>Pseudomonadati</taxon>
        <taxon>Bacteroidota</taxon>
        <taxon>Flavobacteriia</taxon>
        <taxon>Flavobacteriales</taxon>
        <taxon>Flavobacteriaceae</taxon>
        <taxon>Flavobacterium</taxon>
    </lineage>
</organism>